<dbReference type="AlphaFoldDB" id="A0A7W1XR75"/>
<keyword evidence="7 15" id="KW-0378">Hydrolase</keyword>
<dbReference type="Proteomes" id="UP000538292">
    <property type="component" value="Unassembled WGS sequence"/>
</dbReference>
<dbReference type="GO" id="GO:0006284">
    <property type="term" value="P:base-excision repair"/>
    <property type="evidence" value="ECO:0007669"/>
    <property type="project" value="InterPro"/>
</dbReference>
<dbReference type="Pfam" id="PF06827">
    <property type="entry name" value="zf-FPG_IleRS"/>
    <property type="match status" value="1"/>
</dbReference>
<dbReference type="GO" id="GO:0140078">
    <property type="term" value="F:class I DNA-(apurinic or apyrimidinic site) endonuclease activity"/>
    <property type="evidence" value="ECO:0007669"/>
    <property type="project" value="UniProtKB-EC"/>
</dbReference>
<keyword evidence="19" id="KW-1185">Reference proteome</keyword>
<dbReference type="SUPFAM" id="SSF46946">
    <property type="entry name" value="S13-like H2TH domain"/>
    <property type="match status" value="1"/>
</dbReference>
<dbReference type="SUPFAM" id="SSF81624">
    <property type="entry name" value="N-terminal domain of MutM-like DNA repair proteins"/>
    <property type="match status" value="1"/>
</dbReference>
<dbReference type="FunFam" id="1.10.8.50:FF:000003">
    <property type="entry name" value="Formamidopyrimidine-DNA glycosylase"/>
    <property type="match status" value="1"/>
</dbReference>
<dbReference type="InterPro" id="IPR035937">
    <property type="entry name" value="FPG_N"/>
</dbReference>
<dbReference type="InterPro" id="IPR010663">
    <property type="entry name" value="Znf_FPG/IleRS"/>
</dbReference>
<sequence>MPELPEVETVKKTLQKLIVGKQIQDVTVHLPRIVRLPDDPREFRQQLIGAKITEVGRRGKFLKIVCPPLVLVSHLRMEGKYRLAHQGEPCEKHTHVIFHFTDGTELRYRDVRQFGTMHLFPYGEEEKHLPLKKLGPEPLSDQFQLTWFRESLSKRKTNIKALLLNQEYLVGLGNIYVDESLFKAGIHPERPANSLTEEETERLYHSIRQTLQEAIELGGSSVRSYVNGEGEMGMFQLKIQVYGRKNEPCPNCGTPIERLVVAGRGTHVCPRCQR</sequence>
<comment type="function">
    <text evidence="15">Involved in base excision repair of DNA damaged by oxidation or by mutagenic agents. Acts as DNA glycosylase that recognizes and removes damaged bases. Has a preference for oxidized purines, such as 7,8-dihydro-8-oxoguanine (8-oxoG). Has AP (apurinic/apyrimidinic) lyase activity and introduces nicks in the DNA strand. Cleaves the DNA backbone by beta-delta elimination to generate a single-strand break at the site of the removed base with both 3'- and 5'-phosphates.</text>
</comment>
<dbReference type="GO" id="GO:0003684">
    <property type="term" value="F:damaged DNA binding"/>
    <property type="evidence" value="ECO:0007669"/>
    <property type="project" value="InterPro"/>
</dbReference>
<comment type="similarity">
    <text evidence="2 15">Belongs to the FPG family.</text>
</comment>
<keyword evidence="10 15" id="KW-0234">DNA repair</keyword>
<dbReference type="CDD" id="cd08966">
    <property type="entry name" value="EcFpg-like_N"/>
    <property type="match status" value="1"/>
</dbReference>
<dbReference type="PANTHER" id="PTHR22993">
    <property type="entry name" value="FORMAMIDOPYRIMIDINE-DNA GLYCOSYLASE"/>
    <property type="match status" value="1"/>
</dbReference>
<dbReference type="SUPFAM" id="SSF57716">
    <property type="entry name" value="Glucocorticoid receptor-like (DNA-binding domain)"/>
    <property type="match status" value="1"/>
</dbReference>
<dbReference type="SMART" id="SM01232">
    <property type="entry name" value="H2TH"/>
    <property type="match status" value="1"/>
</dbReference>
<dbReference type="InterPro" id="IPR012319">
    <property type="entry name" value="FPG_cat"/>
</dbReference>
<evidence type="ECO:0000256" key="3">
    <source>
        <dbReference type="ARBA" id="ARBA00011245"/>
    </source>
</evidence>
<evidence type="ECO:0000256" key="11">
    <source>
        <dbReference type="ARBA" id="ARBA00023239"/>
    </source>
</evidence>
<comment type="catalytic activity">
    <reaction evidence="1 15">
        <text>Hydrolysis of DNA containing ring-opened 7-methylguanine residues, releasing 2,6-diamino-4-hydroxy-5-(N-methyl)formamidopyrimidine.</text>
        <dbReference type="EC" id="3.2.2.23"/>
    </reaction>
</comment>
<keyword evidence="6 15" id="KW-0863">Zinc-finger</keyword>
<keyword evidence="9 15" id="KW-0238">DNA-binding</keyword>
<dbReference type="InterPro" id="IPR010979">
    <property type="entry name" value="Ribosomal_uS13-like_H2TH"/>
</dbReference>
<feature type="binding site" evidence="15">
    <location>
        <position position="93"/>
    </location>
    <ligand>
        <name>DNA</name>
        <dbReference type="ChEBI" id="CHEBI:16991"/>
    </ligand>
</feature>
<keyword evidence="12 15" id="KW-0511">Multifunctional enzyme</keyword>
<dbReference type="HAMAP" id="MF_00103">
    <property type="entry name" value="Fapy_DNA_glycosyl"/>
    <property type="match status" value="1"/>
</dbReference>
<dbReference type="InterPro" id="IPR000214">
    <property type="entry name" value="Znf_DNA_glyclase/AP_lyase"/>
</dbReference>
<dbReference type="NCBIfam" id="NF002211">
    <property type="entry name" value="PRK01103.1"/>
    <property type="match status" value="1"/>
</dbReference>
<evidence type="ECO:0000256" key="4">
    <source>
        <dbReference type="ARBA" id="ARBA00022723"/>
    </source>
</evidence>
<dbReference type="RefSeq" id="WP_181738320.1">
    <property type="nucleotide sequence ID" value="NZ_JACEOL010000014.1"/>
</dbReference>
<evidence type="ECO:0000313" key="18">
    <source>
        <dbReference type="EMBL" id="MBA4601631.1"/>
    </source>
</evidence>
<dbReference type="FunFam" id="3.20.190.10:FF:000001">
    <property type="entry name" value="Formamidopyrimidine-DNA glycosylase"/>
    <property type="match status" value="1"/>
</dbReference>
<evidence type="ECO:0000256" key="10">
    <source>
        <dbReference type="ARBA" id="ARBA00023204"/>
    </source>
</evidence>
<dbReference type="EMBL" id="JACEOL010000014">
    <property type="protein sequence ID" value="MBA4601631.1"/>
    <property type="molecule type" value="Genomic_DNA"/>
</dbReference>
<dbReference type="Pfam" id="PF06831">
    <property type="entry name" value="H2TH"/>
    <property type="match status" value="1"/>
</dbReference>
<keyword evidence="4 15" id="KW-0479">Metal-binding</keyword>
<keyword evidence="13 15" id="KW-0326">Glycosidase</keyword>
<dbReference type="InterPro" id="IPR020629">
    <property type="entry name" value="FPG_Glyclase"/>
</dbReference>
<keyword evidence="5 15" id="KW-0227">DNA damage</keyword>
<keyword evidence="11 15" id="KW-0456">Lyase</keyword>
<gene>
    <name evidence="15 18" type="primary">mutM</name>
    <name evidence="15" type="synonym">fpg</name>
    <name evidence="18" type="ORF">H2C83_04695</name>
</gene>
<dbReference type="PANTHER" id="PTHR22993:SF9">
    <property type="entry name" value="FORMAMIDOPYRIMIDINE-DNA GLYCOSYLASE"/>
    <property type="match status" value="1"/>
</dbReference>
<dbReference type="Gene3D" id="3.20.190.10">
    <property type="entry name" value="MutM-like, N-terminal"/>
    <property type="match status" value="1"/>
</dbReference>
<proteinExistence type="inferred from homology"/>
<feature type="domain" description="FPG-type" evidence="16">
    <location>
        <begin position="240"/>
        <end position="274"/>
    </location>
</feature>
<comment type="caution">
    <text evidence="18">The sequence shown here is derived from an EMBL/GenBank/DDBJ whole genome shotgun (WGS) entry which is preliminary data.</text>
</comment>
<feature type="active site" description="Schiff-base intermediate with DNA" evidence="15">
    <location>
        <position position="2"/>
    </location>
</feature>
<feature type="binding site" evidence="15">
    <location>
        <position position="155"/>
    </location>
    <ligand>
        <name>DNA</name>
        <dbReference type="ChEBI" id="CHEBI:16991"/>
    </ligand>
</feature>
<evidence type="ECO:0000259" key="17">
    <source>
        <dbReference type="PROSITE" id="PS51068"/>
    </source>
</evidence>
<feature type="active site" description="Proton donor" evidence="15">
    <location>
        <position position="3"/>
    </location>
</feature>
<evidence type="ECO:0000256" key="5">
    <source>
        <dbReference type="ARBA" id="ARBA00022763"/>
    </source>
</evidence>
<dbReference type="PROSITE" id="PS51066">
    <property type="entry name" value="ZF_FPG_2"/>
    <property type="match status" value="1"/>
</dbReference>
<feature type="active site" description="Proton donor; for beta-elimination activity" evidence="15">
    <location>
        <position position="60"/>
    </location>
</feature>
<dbReference type="NCBIfam" id="TIGR00577">
    <property type="entry name" value="fpg"/>
    <property type="match status" value="1"/>
</dbReference>
<comment type="catalytic activity">
    <reaction evidence="14 15">
        <text>2'-deoxyribonucleotide-(2'-deoxyribose 5'-phosphate)-2'-deoxyribonucleotide-DNA = a 3'-end 2'-deoxyribonucleotide-(2,3-dehydro-2,3-deoxyribose 5'-phosphate)-DNA + a 5'-end 5'-phospho-2'-deoxyribonucleoside-DNA + H(+)</text>
        <dbReference type="Rhea" id="RHEA:66592"/>
        <dbReference type="Rhea" id="RHEA-COMP:13180"/>
        <dbReference type="Rhea" id="RHEA-COMP:16897"/>
        <dbReference type="Rhea" id="RHEA-COMP:17067"/>
        <dbReference type="ChEBI" id="CHEBI:15378"/>
        <dbReference type="ChEBI" id="CHEBI:136412"/>
        <dbReference type="ChEBI" id="CHEBI:157695"/>
        <dbReference type="ChEBI" id="CHEBI:167181"/>
        <dbReference type="EC" id="4.2.99.18"/>
    </reaction>
</comment>
<protein>
    <recommendedName>
        <fullName evidence="15">Formamidopyrimidine-DNA glycosylase</fullName>
        <shortName evidence="15">Fapy-DNA glycosylase</shortName>
        <ecNumber evidence="15">3.2.2.23</ecNumber>
    </recommendedName>
    <alternativeName>
        <fullName evidence="15">DNA-(apurinic or apyrimidinic site) lyase MutM</fullName>
        <shortName evidence="15">AP lyase MutM</shortName>
        <ecNumber evidence="15">4.2.99.18</ecNumber>
    </alternativeName>
</protein>
<dbReference type="EC" id="4.2.99.18" evidence="15"/>
<comment type="subunit">
    <text evidence="3 15">Monomer.</text>
</comment>
<reference evidence="18 19" key="1">
    <citation type="submission" date="2020-07" db="EMBL/GenBank/DDBJ databases">
        <title>Thermoactinomyces phylogeny.</title>
        <authorList>
            <person name="Dunlap C."/>
        </authorList>
    </citation>
    <scope>NUCLEOTIDE SEQUENCE [LARGE SCALE GENOMIC DNA]</scope>
    <source>
        <strain evidence="18 19">AMNI-1</strain>
    </source>
</reference>
<evidence type="ECO:0000313" key="19">
    <source>
        <dbReference type="Proteomes" id="UP000538292"/>
    </source>
</evidence>
<evidence type="ECO:0000256" key="9">
    <source>
        <dbReference type="ARBA" id="ARBA00023125"/>
    </source>
</evidence>
<feature type="active site" description="Proton donor; for delta-elimination activity" evidence="15">
    <location>
        <position position="264"/>
    </location>
</feature>
<evidence type="ECO:0000256" key="1">
    <source>
        <dbReference type="ARBA" id="ARBA00001668"/>
    </source>
</evidence>
<feature type="domain" description="Formamidopyrimidine-DNA glycosylase catalytic" evidence="17">
    <location>
        <begin position="2"/>
        <end position="115"/>
    </location>
</feature>
<dbReference type="Pfam" id="PF01149">
    <property type="entry name" value="Fapy_DNA_glyco"/>
    <property type="match status" value="1"/>
</dbReference>
<evidence type="ECO:0000256" key="15">
    <source>
        <dbReference type="HAMAP-Rule" id="MF_00103"/>
    </source>
</evidence>
<dbReference type="PROSITE" id="PS51068">
    <property type="entry name" value="FPG_CAT"/>
    <property type="match status" value="1"/>
</dbReference>
<comment type="cofactor">
    <cofactor evidence="15">
        <name>Zn(2+)</name>
        <dbReference type="ChEBI" id="CHEBI:29105"/>
    </cofactor>
    <text evidence="15">Binds 1 zinc ion per subunit.</text>
</comment>
<dbReference type="GO" id="GO:0034039">
    <property type="term" value="F:8-oxo-7,8-dihydroguanine DNA N-glycosylase activity"/>
    <property type="evidence" value="ECO:0007669"/>
    <property type="project" value="TreeGrafter"/>
</dbReference>
<name>A0A7W1XR75_9BACL</name>
<dbReference type="GO" id="GO:0003690">
    <property type="term" value="F:double-stranded DNA binding"/>
    <property type="evidence" value="ECO:0007669"/>
    <property type="project" value="UniProtKB-ARBA"/>
</dbReference>
<organism evidence="18 19">
    <name type="scientific">Thermoactinomyces mirandus</name>
    <dbReference type="NCBI Taxonomy" id="2756294"/>
    <lineage>
        <taxon>Bacteria</taxon>
        <taxon>Bacillati</taxon>
        <taxon>Bacillota</taxon>
        <taxon>Bacilli</taxon>
        <taxon>Bacillales</taxon>
        <taxon>Thermoactinomycetaceae</taxon>
        <taxon>Thermoactinomyces</taxon>
    </lineage>
</organism>
<dbReference type="EC" id="3.2.2.23" evidence="15"/>
<dbReference type="SMART" id="SM00898">
    <property type="entry name" value="Fapy_DNA_glyco"/>
    <property type="match status" value="1"/>
</dbReference>
<dbReference type="Gene3D" id="1.10.8.50">
    <property type="match status" value="1"/>
</dbReference>
<dbReference type="GO" id="GO:0008270">
    <property type="term" value="F:zinc ion binding"/>
    <property type="evidence" value="ECO:0007669"/>
    <property type="project" value="UniProtKB-UniRule"/>
</dbReference>
<evidence type="ECO:0000256" key="6">
    <source>
        <dbReference type="ARBA" id="ARBA00022771"/>
    </source>
</evidence>
<evidence type="ECO:0000256" key="2">
    <source>
        <dbReference type="ARBA" id="ARBA00009409"/>
    </source>
</evidence>
<evidence type="ECO:0000256" key="8">
    <source>
        <dbReference type="ARBA" id="ARBA00022833"/>
    </source>
</evidence>
<feature type="binding site" evidence="15">
    <location>
        <position position="112"/>
    </location>
    <ligand>
        <name>DNA</name>
        <dbReference type="ChEBI" id="CHEBI:16991"/>
    </ligand>
</feature>
<accession>A0A7W1XR75</accession>
<keyword evidence="8 15" id="KW-0862">Zinc</keyword>
<dbReference type="InterPro" id="IPR015886">
    <property type="entry name" value="H2TH_FPG"/>
</dbReference>
<evidence type="ECO:0000256" key="14">
    <source>
        <dbReference type="ARBA" id="ARBA00044632"/>
    </source>
</evidence>
<evidence type="ECO:0000256" key="7">
    <source>
        <dbReference type="ARBA" id="ARBA00022801"/>
    </source>
</evidence>
<evidence type="ECO:0000256" key="12">
    <source>
        <dbReference type="ARBA" id="ARBA00023268"/>
    </source>
</evidence>
<evidence type="ECO:0000259" key="16">
    <source>
        <dbReference type="PROSITE" id="PS51066"/>
    </source>
</evidence>
<evidence type="ECO:0000256" key="13">
    <source>
        <dbReference type="ARBA" id="ARBA00023295"/>
    </source>
</evidence>